<keyword evidence="3" id="KW-1185">Reference proteome</keyword>
<dbReference type="SUPFAM" id="SSF81321">
    <property type="entry name" value="Family A G protein-coupled receptor-like"/>
    <property type="match status" value="1"/>
</dbReference>
<comment type="caution">
    <text evidence="2">The sequence shown here is derived from an EMBL/GenBank/DDBJ whole genome shotgun (WGS) entry which is preliminary data.</text>
</comment>
<dbReference type="AlphaFoldDB" id="A0AAV4C3F4"/>
<proteinExistence type="predicted"/>
<name>A0AAV4C3F4_9GAST</name>
<feature type="transmembrane region" description="Helical" evidence="1">
    <location>
        <begin position="84"/>
        <end position="103"/>
    </location>
</feature>
<evidence type="ECO:0000313" key="3">
    <source>
        <dbReference type="Proteomes" id="UP000735302"/>
    </source>
</evidence>
<accession>A0AAV4C3F4</accession>
<sequence>MLNLSCTNCSDDRLTYNSSWTLGIAKEDGDTTTPAPVTDDSDIWPWRVGLFGIGGTCIACVGVVCNITAIVVLAHYRSKSTAPFLLICLEAFDTLLLITEMILETLTYMAEGGVISDTYRDFITPIYW</sequence>
<organism evidence="2 3">
    <name type="scientific">Plakobranchus ocellatus</name>
    <dbReference type="NCBI Taxonomy" id="259542"/>
    <lineage>
        <taxon>Eukaryota</taxon>
        <taxon>Metazoa</taxon>
        <taxon>Spiralia</taxon>
        <taxon>Lophotrochozoa</taxon>
        <taxon>Mollusca</taxon>
        <taxon>Gastropoda</taxon>
        <taxon>Heterobranchia</taxon>
        <taxon>Euthyneura</taxon>
        <taxon>Panpulmonata</taxon>
        <taxon>Sacoglossa</taxon>
        <taxon>Placobranchoidea</taxon>
        <taxon>Plakobranchidae</taxon>
        <taxon>Plakobranchus</taxon>
    </lineage>
</organism>
<evidence type="ECO:0000313" key="2">
    <source>
        <dbReference type="EMBL" id="GFO26142.1"/>
    </source>
</evidence>
<evidence type="ECO:0008006" key="4">
    <source>
        <dbReference type="Google" id="ProtNLM"/>
    </source>
</evidence>
<keyword evidence="1" id="KW-0472">Membrane</keyword>
<dbReference type="Proteomes" id="UP000735302">
    <property type="component" value="Unassembled WGS sequence"/>
</dbReference>
<dbReference type="Gene3D" id="1.20.1070.10">
    <property type="entry name" value="Rhodopsin 7-helix transmembrane proteins"/>
    <property type="match status" value="1"/>
</dbReference>
<keyword evidence="1" id="KW-0812">Transmembrane</keyword>
<evidence type="ECO:0000256" key="1">
    <source>
        <dbReference type="SAM" id="Phobius"/>
    </source>
</evidence>
<reference evidence="2 3" key="1">
    <citation type="journal article" date="2021" name="Elife">
        <title>Chloroplast acquisition without the gene transfer in kleptoplastic sea slugs, Plakobranchus ocellatus.</title>
        <authorList>
            <person name="Maeda T."/>
            <person name="Takahashi S."/>
            <person name="Yoshida T."/>
            <person name="Shimamura S."/>
            <person name="Takaki Y."/>
            <person name="Nagai Y."/>
            <person name="Toyoda A."/>
            <person name="Suzuki Y."/>
            <person name="Arimoto A."/>
            <person name="Ishii H."/>
            <person name="Satoh N."/>
            <person name="Nishiyama T."/>
            <person name="Hasebe M."/>
            <person name="Maruyama T."/>
            <person name="Minagawa J."/>
            <person name="Obokata J."/>
            <person name="Shigenobu S."/>
        </authorList>
    </citation>
    <scope>NUCLEOTIDE SEQUENCE [LARGE SCALE GENOMIC DNA]</scope>
</reference>
<gene>
    <name evidence="2" type="ORF">PoB_005264700</name>
</gene>
<dbReference type="EMBL" id="BLXT01005793">
    <property type="protein sequence ID" value="GFO26142.1"/>
    <property type="molecule type" value="Genomic_DNA"/>
</dbReference>
<protein>
    <recommendedName>
        <fullName evidence="4">G-protein coupled receptors family 1 profile domain-containing protein</fullName>
    </recommendedName>
</protein>
<keyword evidence="1" id="KW-1133">Transmembrane helix</keyword>
<feature type="transmembrane region" description="Helical" evidence="1">
    <location>
        <begin position="48"/>
        <end position="72"/>
    </location>
</feature>